<feature type="transmembrane region" description="Helical" evidence="1">
    <location>
        <begin position="62"/>
        <end position="80"/>
    </location>
</feature>
<proteinExistence type="predicted"/>
<dbReference type="EMBL" id="JAPFFM010000017">
    <property type="protein sequence ID" value="KAJ6694706.1"/>
    <property type="molecule type" value="Genomic_DNA"/>
</dbReference>
<organism evidence="2 3">
    <name type="scientific">Salix koriyanagi</name>
    <dbReference type="NCBI Taxonomy" id="2511006"/>
    <lineage>
        <taxon>Eukaryota</taxon>
        <taxon>Viridiplantae</taxon>
        <taxon>Streptophyta</taxon>
        <taxon>Embryophyta</taxon>
        <taxon>Tracheophyta</taxon>
        <taxon>Spermatophyta</taxon>
        <taxon>Magnoliopsida</taxon>
        <taxon>eudicotyledons</taxon>
        <taxon>Gunneridae</taxon>
        <taxon>Pentapetalae</taxon>
        <taxon>rosids</taxon>
        <taxon>fabids</taxon>
        <taxon>Malpighiales</taxon>
        <taxon>Salicaceae</taxon>
        <taxon>Saliceae</taxon>
        <taxon>Salix</taxon>
    </lineage>
</organism>
<evidence type="ECO:0000256" key="1">
    <source>
        <dbReference type="SAM" id="Phobius"/>
    </source>
</evidence>
<comment type="caution">
    <text evidence="2">The sequence shown here is derived from an EMBL/GenBank/DDBJ whole genome shotgun (WGS) entry which is preliminary data.</text>
</comment>
<protein>
    <submittedName>
        <fullName evidence="2">Uncharacterized protein</fullName>
    </submittedName>
</protein>
<evidence type="ECO:0000313" key="3">
    <source>
        <dbReference type="Proteomes" id="UP001151752"/>
    </source>
</evidence>
<evidence type="ECO:0000313" key="2">
    <source>
        <dbReference type="EMBL" id="KAJ6694706.1"/>
    </source>
</evidence>
<reference evidence="2" key="2">
    <citation type="journal article" date="2023" name="Int. J. Mol. Sci.">
        <title>De Novo Assembly and Annotation of 11 Diverse Shrub Willow (Salix) Genomes Reveals Novel Gene Organization in Sex-Linked Regions.</title>
        <authorList>
            <person name="Hyden B."/>
            <person name="Feng K."/>
            <person name="Yates T.B."/>
            <person name="Jawdy S."/>
            <person name="Cereghino C."/>
            <person name="Smart L.B."/>
            <person name="Muchero W."/>
        </authorList>
    </citation>
    <scope>NUCLEOTIDE SEQUENCE</scope>
    <source>
        <tissue evidence="2">Shoot tip</tissue>
    </source>
</reference>
<keyword evidence="3" id="KW-1185">Reference proteome</keyword>
<keyword evidence="1" id="KW-0472">Membrane</keyword>
<sequence length="90" mass="10703">MQQISRHYSEIIHSLCSIHPSNIYWFISKYFSYPFSLHCIPLPYTAHNAHNHLTHRTEPSHFTASIPFLFFIPTIPIYLARFIKYHIIST</sequence>
<reference evidence="2" key="1">
    <citation type="submission" date="2022-11" db="EMBL/GenBank/DDBJ databases">
        <authorList>
            <person name="Hyden B.L."/>
            <person name="Feng K."/>
            <person name="Yates T."/>
            <person name="Jawdy S."/>
            <person name="Smart L.B."/>
            <person name="Muchero W."/>
        </authorList>
    </citation>
    <scope>NUCLEOTIDE SEQUENCE</scope>
    <source>
        <tissue evidence="2">Shoot tip</tissue>
    </source>
</reference>
<accession>A0A9Q0PUI2</accession>
<gene>
    <name evidence="2" type="ORF">OIU74_013932</name>
</gene>
<keyword evidence="1" id="KW-0812">Transmembrane</keyword>
<name>A0A9Q0PUI2_9ROSI</name>
<dbReference type="AlphaFoldDB" id="A0A9Q0PUI2"/>
<keyword evidence="1" id="KW-1133">Transmembrane helix</keyword>
<dbReference type="Proteomes" id="UP001151752">
    <property type="component" value="Chromosome 3"/>
</dbReference>